<dbReference type="InterPro" id="IPR052358">
    <property type="entry name" value="Aro_Compnd_Degr_Hydrolases"/>
</dbReference>
<dbReference type="GO" id="GO:0016787">
    <property type="term" value="F:hydrolase activity"/>
    <property type="evidence" value="ECO:0007669"/>
    <property type="project" value="UniProtKB-KW"/>
</dbReference>
<keyword evidence="1" id="KW-0732">Signal</keyword>
<feature type="signal peptide" evidence="1">
    <location>
        <begin position="1"/>
        <end position="25"/>
    </location>
</feature>
<keyword evidence="4" id="KW-1185">Reference proteome</keyword>
<dbReference type="InterPro" id="IPR006311">
    <property type="entry name" value="TAT_signal"/>
</dbReference>
<organism evidence="3 4">
    <name type="scientific">Belnapia rosea</name>
    <dbReference type="NCBI Taxonomy" id="938405"/>
    <lineage>
        <taxon>Bacteria</taxon>
        <taxon>Pseudomonadati</taxon>
        <taxon>Pseudomonadota</taxon>
        <taxon>Alphaproteobacteria</taxon>
        <taxon>Acetobacterales</taxon>
        <taxon>Roseomonadaceae</taxon>
        <taxon>Belnapia</taxon>
    </lineage>
</organism>
<dbReference type="InterPro" id="IPR032466">
    <property type="entry name" value="Metal_Hydrolase"/>
</dbReference>
<accession>A0A1G6NLC0</accession>
<dbReference type="EMBL" id="FMZX01000002">
    <property type="protein sequence ID" value="SDC68762.1"/>
    <property type="molecule type" value="Genomic_DNA"/>
</dbReference>
<sequence>MTETKATRRTMLAAAGSLLAAPALAQTVPYSAGTEKPKLQAPPNATDCHFHIYDDKYPPAPGGLPAPNASPDDYRALQRRIGTTRGVVVQPSLYGTDNRPTLEGMAALGPNFRGVAVVNDKVEDAELARLHAAGIRGIRFNLAQAGATTPKMMEPLARRIKPMGWHIQINAPASVIMAQRELFQRIDATLVFDHLAHVPQPAGTSDPTFAFVKSLLEKGNVWMKLSGAYADTRSGPPAYADSSAVARAFAQIAPDRMVWGSDWPHPTEKPDNKPDDAVLFDLLAGWVPDAAVRQRVLVDNPARLYDFPRS</sequence>
<feature type="chain" id="PRO_5011568564" evidence="1">
    <location>
        <begin position="26"/>
        <end position="310"/>
    </location>
</feature>
<evidence type="ECO:0000313" key="3">
    <source>
        <dbReference type="EMBL" id="SDC68762.1"/>
    </source>
</evidence>
<dbReference type="SUPFAM" id="SSF51556">
    <property type="entry name" value="Metallo-dependent hydrolases"/>
    <property type="match status" value="1"/>
</dbReference>
<dbReference type="RefSeq" id="WP_090661746.1">
    <property type="nucleotide sequence ID" value="NZ_FMZX01000002.1"/>
</dbReference>
<proteinExistence type="predicted"/>
<keyword evidence="3" id="KW-0378">Hydrolase</keyword>
<evidence type="ECO:0000313" key="4">
    <source>
        <dbReference type="Proteomes" id="UP000198925"/>
    </source>
</evidence>
<dbReference type="Pfam" id="PF04909">
    <property type="entry name" value="Amidohydro_2"/>
    <property type="match status" value="1"/>
</dbReference>
<gene>
    <name evidence="3" type="ORF">SAMN04487779_100270</name>
</gene>
<evidence type="ECO:0000259" key="2">
    <source>
        <dbReference type="Pfam" id="PF04909"/>
    </source>
</evidence>
<dbReference type="PROSITE" id="PS51318">
    <property type="entry name" value="TAT"/>
    <property type="match status" value="1"/>
</dbReference>
<reference evidence="3 4" key="1">
    <citation type="submission" date="2016-10" db="EMBL/GenBank/DDBJ databases">
        <authorList>
            <person name="de Groot N.N."/>
        </authorList>
    </citation>
    <scope>NUCLEOTIDE SEQUENCE [LARGE SCALE GENOMIC DNA]</scope>
    <source>
        <strain evidence="3 4">CPCC 100156</strain>
    </source>
</reference>
<name>A0A1G6NLC0_9PROT</name>
<dbReference type="InterPro" id="IPR006680">
    <property type="entry name" value="Amidohydro-rel"/>
</dbReference>
<dbReference type="Proteomes" id="UP000198925">
    <property type="component" value="Unassembled WGS sequence"/>
</dbReference>
<protein>
    <submittedName>
        <fullName evidence="3">Predicted metal-dependent hydrolase, TIM-barrel fold</fullName>
    </submittedName>
</protein>
<evidence type="ECO:0000256" key="1">
    <source>
        <dbReference type="SAM" id="SignalP"/>
    </source>
</evidence>
<dbReference type="STRING" id="938405.SAMN02927895_02931"/>
<dbReference type="PANTHER" id="PTHR35563:SF2">
    <property type="entry name" value="BARREL METAL-DEPENDENT HYDROLASE, PUTATIVE (AFU_ORTHOLOGUE AFUA_1G16240)-RELATED"/>
    <property type="match status" value="1"/>
</dbReference>
<dbReference type="AlphaFoldDB" id="A0A1G6NLC0"/>
<dbReference type="Gene3D" id="3.20.20.140">
    <property type="entry name" value="Metal-dependent hydrolases"/>
    <property type="match status" value="1"/>
</dbReference>
<dbReference type="PANTHER" id="PTHR35563">
    <property type="entry name" value="BARREL METAL-DEPENDENT HYDROLASE, PUTATIVE (AFU_ORTHOLOGUE AFUA_1G16240)-RELATED"/>
    <property type="match status" value="1"/>
</dbReference>
<feature type="domain" description="Amidohydrolase-related" evidence="2">
    <location>
        <begin position="47"/>
        <end position="307"/>
    </location>
</feature>